<gene>
    <name evidence="9" type="ORF">PFLUV_G00201390</name>
</gene>
<dbReference type="PANTHER" id="PTHR15746:SF25">
    <property type="entry name" value="CALPONIN HOMOLOGY DOMAIN-CONTAINING PROTEIN DDB_G0272472 ISOFORM X1"/>
    <property type="match status" value="1"/>
</dbReference>
<feature type="compositionally biased region" description="Polar residues" evidence="6">
    <location>
        <begin position="224"/>
        <end position="237"/>
    </location>
</feature>
<keyword evidence="10" id="KW-1185">Reference proteome</keyword>
<dbReference type="GO" id="GO:0045055">
    <property type="term" value="P:regulated exocytosis"/>
    <property type="evidence" value="ECO:0007669"/>
    <property type="project" value="TreeGrafter"/>
</dbReference>
<feature type="compositionally biased region" description="Polar residues" evidence="6">
    <location>
        <begin position="971"/>
        <end position="995"/>
    </location>
</feature>
<evidence type="ECO:0000256" key="1">
    <source>
        <dbReference type="ARBA" id="ARBA00004172"/>
    </source>
</evidence>
<feature type="compositionally biased region" description="Polar residues" evidence="6">
    <location>
        <begin position="1059"/>
        <end position="1069"/>
    </location>
</feature>
<accession>A0A6A5EEK9</accession>
<keyword evidence="2" id="KW-0813">Transport</keyword>
<proteinExistence type="predicted"/>
<feature type="compositionally biased region" description="Polar residues" evidence="6">
    <location>
        <begin position="929"/>
        <end position="940"/>
    </location>
</feature>
<keyword evidence="3" id="KW-0597">Phosphoprotein</keyword>
<dbReference type="InterPro" id="IPR035892">
    <property type="entry name" value="C2_domain_sf"/>
</dbReference>
<dbReference type="Pfam" id="PF09457">
    <property type="entry name" value="RBD-FIP"/>
    <property type="match status" value="1"/>
</dbReference>
<dbReference type="PANTHER" id="PTHR15746">
    <property type="entry name" value="RAB11-RELATED"/>
    <property type="match status" value="1"/>
</dbReference>
<reference evidence="9 10" key="1">
    <citation type="submission" date="2019-06" db="EMBL/GenBank/DDBJ databases">
        <title>A chromosome-scale genome assembly of the European perch, Perca fluviatilis.</title>
        <authorList>
            <person name="Roques C."/>
            <person name="Zahm M."/>
            <person name="Cabau C."/>
            <person name="Klopp C."/>
            <person name="Bouchez O."/>
            <person name="Donnadieu C."/>
            <person name="Kuhl H."/>
            <person name="Gislard M."/>
            <person name="Guendouz S."/>
            <person name="Journot L."/>
            <person name="Haffray P."/>
            <person name="Bestin A."/>
            <person name="Morvezen R."/>
            <person name="Feron R."/>
            <person name="Wen M."/>
            <person name="Jouanno E."/>
            <person name="Herpin A."/>
            <person name="Schartl M."/>
            <person name="Postlethwait J."/>
            <person name="Schaerlinger B."/>
            <person name="Chardard D."/>
            <person name="Lecocq T."/>
            <person name="Poncet C."/>
            <person name="Jaffrelo L."/>
            <person name="Lampietro C."/>
            <person name="Guiguen Y."/>
        </authorList>
    </citation>
    <scope>NUCLEOTIDE SEQUENCE [LARGE SCALE GENOMIC DNA]</scope>
    <source>
        <tissue evidence="9">Blood</tissue>
    </source>
</reference>
<dbReference type="InterPro" id="IPR037789">
    <property type="entry name" value="FIP_classI"/>
</dbReference>
<feature type="region of interest" description="Disordered" evidence="6">
    <location>
        <begin position="461"/>
        <end position="628"/>
    </location>
</feature>
<dbReference type="Pfam" id="PF00168">
    <property type="entry name" value="C2"/>
    <property type="match status" value="1"/>
</dbReference>
<evidence type="ECO:0000256" key="3">
    <source>
        <dbReference type="ARBA" id="ARBA00022553"/>
    </source>
</evidence>
<feature type="compositionally biased region" description="Polar residues" evidence="6">
    <location>
        <begin position="185"/>
        <end position="198"/>
    </location>
</feature>
<feature type="compositionally biased region" description="Basic and acidic residues" evidence="6">
    <location>
        <begin position="689"/>
        <end position="833"/>
    </location>
</feature>
<dbReference type="GO" id="GO:0015031">
    <property type="term" value="P:protein transport"/>
    <property type="evidence" value="ECO:0007669"/>
    <property type="project" value="UniProtKB-KW"/>
</dbReference>
<feature type="compositionally biased region" description="Polar residues" evidence="6">
    <location>
        <begin position="312"/>
        <end position="329"/>
    </location>
</feature>
<feature type="compositionally biased region" description="Basic and acidic residues" evidence="6">
    <location>
        <begin position="367"/>
        <end position="448"/>
    </location>
</feature>
<evidence type="ECO:0000313" key="10">
    <source>
        <dbReference type="Proteomes" id="UP000465112"/>
    </source>
</evidence>
<evidence type="ECO:0000256" key="4">
    <source>
        <dbReference type="ARBA" id="ARBA00022753"/>
    </source>
</evidence>
<dbReference type="SMART" id="SM00239">
    <property type="entry name" value="C2"/>
    <property type="match status" value="1"/>
</dbReference>
<evidence type="ECO:0000256" key="2">
    <source>
        <dbReference type="ARBA" id="ARBA00022448"/>
    </source>
</evidence>
<feature type="compositionally biased region" description="Low complexity" evidence="6">
    <location>
        <begin position="238"/>
        <end position="255"/>
    </location>
</feature>
<name>A0A6A5EEK9_PERFL</name>
<keyword evidence="4" id="KW-0967">Endosome</keyword>
<feature type="compositionally biased region" description="Acidic residues" evidence="6">
    <location>
        <begin position="199"/>
        <end position="211"/>
    </location>
</feature>
<evidence type="ECO:0000256" key="6">
    <source>
        <dbReference type="SAM" id="MobiDB-lite"/>
    </source>
</evidence>
<dbReference type="Proteomes" id="UP000465112">
    <property type="component" value="Chromosome 17"/>
</dbReference>
<dbReference type="PROSITE" id="PS51511">
    <property type="entry name" value="FIP_RBD"/>
    <property type="match status" value="1"/>
</dbReference>
<evidence type="ECO:0000259" key="7">
    <source>
        <dbReference type="PROSITE" id="PS50004"/>
    </source>
</evidence>
<organism evidence="9 10">
    <name type="scientific">Perca fluviatilis</name>
    <name type="common">European perch</name>
    <dbReference type="NCBI Taxonomy" id="8168"/>
    <lineage>
        <taxon>Eukaryota</taxon>
        <taxon>Metazoa</taxon>
        <taxon>Chordata</taxon>
        <taxon>Craniata</taxon>
        <taxon>Vertebrata</taxon>
        <taxon>Euteleostomi</taxon>
        <taxon>Actinopterygii</taxon>
        <taxon>Neopterygii</taxon>
        <taxon>Teleostei</taxon>
        <taxon>Neoteleostei</taxon>
        <taxon>Acanthomorphata</taxon>
        <taxon>Eupercaria</taxon>
        <taxon>Perciformes</taxon>
        <taxon>Percoidei</taxon>
        <taxon>Percidae</taxon>
        <taxon>Percinae</taxon>
        <taxon>Perca</taxon>
    </lineage>
</organism>
<evidence type="ECO:0000313" key="9">
    <source>
        <dbReference type="EMBL" id="KAF1377495.1"/>
    </source>
</evidence>
<dbReference type="SUPFAM" id="SSF49562">
    <property type="entry name" value="C2 domain (Calcium/lipid-binding domain, CaLB)"/>
    <property type="match status" value="1"/>
</dbReference>
<dbReference type="InterPro" id="IPR019018">
    <property type="entry name" value="Rab-bd_FIP-RBD"/>
</dbReference>
<keyword evidence="5" id="KW-0653">Protein transport</keyword>
<feature type="compositionally biased region" description="Basic residues" evidence="6">
    <location>
        <begin position="266"/>
        <end position="276"/>
    </location>
</feature>
<dbReference type="EMBL" id="VHII01000017">
    <property type="protein sequence ID" value="KAF1377495.1"/>
    <property type="molecule type" value="Genomic_DNA"/>
</dbReference>
<feature type="compositionally biased region" description="Basic and acidic residues" evidence="6">
    <location>
        <begin position="904"/>
        <end position="919"/>
    </location>
</feature>
<comment type="subcellular location">
    <subcellularLocation>
        <location evidence="1">Recycling endosome</location>
    </subcellularLocation>
</comment>
<protein>
    <recommendedName>
        <fullName evidence="11">C2 domain-containing protein</fullName>
    </recommendedName>
</protein>
<dbReference type="GO" id="GO:0031267">
    <property type="term" value="F:small GTPase binding"/>
    <property type="evidence" value="ECO:0007669"/>
    <property type="project" value="InterPro"/>
</dbReference>
<dbReference type="PROSITE" id="PS50004">
    <property type="entry name" value="C2"/>
    <property type="match status" value="1"/>
</dbReference>
<dbReference type="InterPro" id="IPR037245">
    <property type="entry name" value="FIP-RBD_C_sf"/>
</dbReference>
<evidence type="ECO:0000256" key="5">
    <source>
        <dbReference type="ARBA" id="ARBA00022927"/>
    </source>
</evidence>
<evidence type="ECO:0000259" key="8">
    <source>
        <dbReference type="PROSITE" id="PS51511"/>
    </source>
</evidence>
<dbReference type="AlphaFoldDB" id="A0A6A5EEK9"/>
<feature type="compositionally biased region" description="Acidic residues" evidence="6">
    <location>
        <begin position="355"/>
        <end position="366"/>
    </location>
</feature>
<sequence>MSLADLQWCPTSVQVTVLQARGLRIKGKSGTNDAYALMQVGKEKFQTSVVEKSVAPVWKEEAAFDLPPLLPLGGGGGGGGGTERCTLHVQVLHRALMGPDKLLGQAVINLLQLSEDKTRDKTMWFKLLDKTGKADKDRGEVLVDIQFMRNNMTGSMFDLSAAGKSRSRLGKLKDKVRGKKKESDTASNVVPSFTQVLTDSEEEGNQEEDVDKGEKKKKPKMKSLFSTKSNLQRNMSQSMSVLPSKNSSLSGSQSSGLNVDSSEGKKKFKFLIHKRSGSSDSKDSSSGHQKHGAAEQSNLCINGSHVYCEGQPPQTSRIGSNFSLASSGHGSMEDVPESSPSVDSLRAVKQYSPWTEEEEEEEEEEGEHIKEDVGTLRREEEEKIRRQEKELERLAEEKRQEEEEKRIGEEKVKGEEEERIRRQEEERAQEERRQKKEEERLRREEERKRLAKEKRILEEQEKEKVRKEEEERIRREERVEEERRRAEEERVRRQEREEKRTLEEQERRRREEEERIRMEEERAQEERRHKEVERARRQEEQRKLAEEKRRMEEEERIEKEKVRKEEEERIRREEEMAEEERRRQEEKVRIQKEECEENGRLEEQERRQREEEERIKDEEKARREKEDYERLVEKIKLEEEERKRIEAEEKMRQEERIRVEEEMRIKDEEKARREKEDYERLVEKMKLEEEEERKRIEAEEKMRQEERTRVEEEMRKKEEERFRRQEEREKSAEKKRIEQQERIEEERIRMEDRRQEEEETARKENEEHERLVEEKNRQEEQERRRIEEEKIKKEEEKRIRMEEEAEKERTEEEARKLEMEKLIREAEEQKDNQTKPNASGKKPQVAVESPAGIPSNQSDENFSNNPFEKIPDSPAGLDSNTAKMSTIQQRVQSAASLMGSKPVSTDEKNPISTQRERRLAPQPPGGNQAERQAQGEQHGSTPHLAQINKKSKDIKTVLPQRSVQMIAPLSRSPTDTKNTQSMTQSSSTKETSNGAKHSKRPAPSRPHSVEEGLSSDNTGRSSDGDISHECGSGAKQFPIVYGLNPFEDDDEEENVAQEDATTSGNTGSVQWPPVVSQAADKDAASQVKIKSSKARAPALPVTIPDNRACDPESEDISPVHVQEAPLQESQPAAVQSAGEEAGGKKEGPPITLRRLQPVKPLNPLKQQSVSVVPGENDNKSTGILCQVQEKTKVKDTGLKGPYSQLTREELISLVLKQETQLSERDKKISELEQYIDNLLVRVIEEKPSILMSLNSLKKAA</sequence>
<feature type="domain" description="FIP-RBD" evidence="8">
    <location>
        <begin position="1191"/>
        <end position="1253"/>
    </location>
</feature>
<evidence type="ECO:0008006" key="11">
    <source>
        <dbReference type="Google" id="ProtNLM"/>
    </source>
</evidence>
<feature type="region of interest" description="Disordered" evidence="6">
    <location>
        <begin position="689"/>
        <end position="1176"/>
    </location>
</feature>
<feature type="compositionally biased region" description="Polar residues" evidence="6">
    <location>
        <begin position="878"/>
        <end position="895"/>
    </location>
</feature>
<dbReference type="OrthoDB" id="8956628at2759"/>
<dbReference type="Gene3D" id="2.60.40.150">
    <property type="entry name" value="C2 domain"/>
    <property type="match status" value="1"/>
</dbReference>
<feature type="domain" description="C2" evidence="7">
    <location>
        <begin position="1"/>
        <end position="125"/>
    </location>
</feature>
<comment type="caution">
    <text evidence="9">The sequence shown here is derived from an EMBL/GenBank/DDBJ whole genome shotgun (WGS) entry which is preliminary data.</text>
</comment>
<feature type="compositionally biased region" description="Polar residues" evidence="6">
    <location>
        <begin position="854"/>
        <end position="866"/>
    </location>
</feature>
<feature type="region of interest" description="Disordered" evidence="6">
    <location>
        <begin position="172"/>
        <end position="448"/>
    </location>
</feature>
<dbReference type="FunFam" id="2.60.40.150:FF:000070">
    <property type="entry name" value="rab11 family-interacting protein 2 isoform X1"/>
    <property type="match status" value="1"/>
</dbReference>
<dbReference type="SUPFAM" id="SSF144270">
    <property type="entry name" value="Eferin C-derminal domain-like"/>
    <property type="match status" value="1"/>
</dbReference>
<dbReference type="InterPro" id="IPR000008">
    <property type="entry name" value="C2_dom"/>
</dbReference>
<feature type="compositionally biased region" description="Acidic residues" evidence="6">
    <location>
        <begin position="1046"/>
        <end position="1056"/>
    </location>
</feature>
<dbReference type="Gene3D" id="1.20.5.2440">
    <property type="match status" value="1"/>
</dbReference>
<dbReference type="GO" id="GO:0055037">
    <property type="term" value="C:recycling endosome"/>
    <property type="evidence" value="ECO:0007669"/>
    <property type="project" value="UniProtKB-SubCell"/>
</dbReference>